<proteinExistence type="inferred from homology"/>
<evidence type="ECO:0000256" key="1">
    <source>
        <dbReference type="ARBA" id="ARBA00008761"/>
    </source>
</evidence>
<keyword evidence="12" id="KW-1185">Reference proteome</keyword>
<dbReference type="EMBL" id="WSFT01000053">
    <property type="protein sequence ID" value="MBS4539634.1"/>
    <property type="molecule type" value="Genomic_DNA"/>
</dbReference>
<evidence type="ECO:0000313" key="12">
    <source>
        <dbReference type="Proteomes" id="UP000724672"/>
    </source>
</evidence>
<evidence type="ECO:0000256" key="2">
    <source>
        <dbReference type="ARBA" id="ARBA00011044"/>
    </source>
</evidence>
<keyword evidence="4" id="KW-0479">Metal-binding</keyword>
<protein>
    <submittedName>
        <fullName evidence="11">Transposase</fullName>
    </submittedName>
</protein>
<dbReference type="PANTHER" id="PTHR30405">
    <property type="entry name" value="TRANSPOSASE"/>
    <property type="match status" value="1"/>
</dbReference>
<dbReference type="RefSeq" id="WP_203367556.1">
    <property type="nucleotide sequence ID" value="NZ_WSFT01000053.1"/>
</dbReference>
<dbReference type="Pfam" id="PF01385">
    <property type="entry name" value="OrfB_IS605"/>
    <property type="match status" value="1"/>
</dbReference>
<dbReference type="InterPro" id="IPR010095">
    <property type="entry name" value="Cas12f1-like_TNB"/>
</dbReference>
<keyword evidence="3" id="KW-0815">Transposition</keyword>
<keyword evidence="7" id="KW-0233">DNA recombination</keyword>
<name>A0A942Z9X6_9FIRM</name>
<feature type="domain" description="Cas12f1-like TNB" evidence="9">
    <location>
        <begin position="286"/>
        <end position="353"/>
    </location>
</feature>
<feature type="domain" description="Transposase putative helix-turn-helix" evidence="10">
    <location>
        <begin position="1"/>
        <end position="46"/>
    </location>
</feature>
<dbReference type="GO" id="GO:0032196">
    <property type="term" value="P:transposition"/>
    <property type="evidence" value="ECO:0007669"/>
    <property type="project" value="UniProtKB-KW"/>
</dbReference>
<comment type="similarity">
    <text evidence="2">In the N-terminal section; belongs to the transposase 2 family.</text>
</comment>
<evidence type="ECO:0000259" key="9">
    <source>
        <dbReference type="Pfam" id="PF07282"/>
    </source>
</evidence>
<gene>
    <name evidence="11" type="ORF">GOQ27_14260</name>
</gene>
<dbReference type="InterPro" id="IPR001959">
    <property type="entry name" value="Transposase"/>
</dbReference>
<dbReference type="NCBIfam" id="NF040570">
    <property type="entry name" value="guided_TnpB"/>
    <property type="match status" value="1"/>
</dbReference>
<dbReference type="GO" id="GO:0003677">
    <property type="term" value="F:DNA binding"/>
    <property type="evidence" value="ECO:0007669"/>
    <property type="project" value="UniProtKB-KW"/>
</dbReference>
<sequence>MNKAFKFRIYPNTEQQILIAKTFGCVRFIYNRMLADRIEHYKETGKSLSNTPSQYKRGFEWLKEVDSLALANAQLNLNKAYKNFFRDKAIGFPKFKSKKNNHRSYTTNCVNGNIKLERGYIKLPKLGAVKIKQHRAVPDNYRLKSVTISRTPTEKYYASILYEYEDYIEPVEPEIFLGLDYSMKELIVSSDGKSAEYPRYYRQSLLKLKREQVKLSKCEKGSNNRNKQRIKVAKLHEKVSNQRKDFLNKLSRQITNVVDVVCIEDLNMKGMSRALNFGKSVADNSFGLFVSMLDYKLREQGKQLVKIDKWFPSSKMCSRCGEVKEVLLLSEREYHCEVCDTTLDRDYNASINIRNEGLRMLFA</sequence>
<evidence type="ECO:0000259" key="10">
    <source>
        <dbReference type="Pfam" id="PF12323"/>
    </source>
</evidence>
<comment type="similarity">
    <text evidence="1">In the C-terminal section; belongs to the transposase 35 family.</text>
</comment>
<comment type="caution">
    <text evidence="11">The sequence shown here is derived from an EMBL/GenBank/DDBJ whole genome shotgun (WGS) entry which is preliminary data.</text>
</comment>
<dbReference type="PANTHER" id="PTHR30405:SF25">
    <property type="entry name" value="RNA-GUIDED DNA ENDONUCLEASE INSQ-RELATED"/>
    <property type="match status" value="1"/>
</dbReference>
<evidence type="ECO:0000256" key="7">
    <source>
        <dbReference type="ARBA" id="ARBA00023172"/>
    </source>
</evidence>
<dbReference type="GO" id="GO:0006310">
    <property type="term" value="P:DNA recombination"/>
    <property type="evidence" value="ECO:0007669"/>
    <property type="project" value="UniProtKB-KW"/>
</dbReference>
<evidence type="ECO:0000259" key="8">
    <source>
        <dbReference type="Pfam" id="PF01385"/>
    </source>
</evidence>
<dbReference type="AlphaFoldDB" id="A0A942Z9X6"/>
<dbReference type="Pfam" id="PF07282">
    <property type="entry name" value="Cas12f1-like_TNB"/>
    <property type="match status" value="1"/>
</dbReference>
<evidence type="ECO:0000256" key="3">
    <source>
        <dbReference type="ARBA" id="ARBA00022578"/>
    </source>
</evidence>
<feature type="domain" description="Probable transposase IS891/IS1136/IS1341" evidence="8">
    <location>
        <begin position="159"/>
        <end position="273"/>
    </location>
</feature>
<dbReference type="InterPro" id="IPR021027">
    <property type="entry name" value="Transposase_put_HTH"/>
</dbReference>
<dbReference type="InterPro" id="IPR051399">
    <property type="entry name" value="RNA-guided_DNA_endo/Transpos"/>
</dbReference>
<dbReference type="NCBIfam" id="TIGR01766">
    <property type="entry name" value="IS200/IS605 family accessory protein TnpB-like domain"/>
    <property type="match status" value="1"/>
</dbReference>
<keyword evidence="6" id="KW-0238">DNA-binding</keyword>
<reference evidence="11" key="1">
    <citation type="submission" date="2019-12" db="EMBL/GenBank/DDBJ databases">
        <title>Clostridiaceae gen. nov. sp. nov., isolated from sediment in Xinjiang, China.</title>
        <authorList>
            <person name="Zhang R."/>
        </authorList>
    </citation>
    <scope>NUCLEOTIDE SEQUENCE</scope>
    <source>
        <strain evidence="11">D2Q-11</strain>
    </source>
</reference>
<evidence type="ECO:0000256" key="5">
    <source>
        <dbReference type="ARBA" id="ARBA00022833"/>
    </source>
</evidence>
<evidence type="ECO:0000313" key="11">
    <source>
        <dbReference type="EMBL" id="MBS4539634.1"/>
    </source>
</evidence>
<evidence type="ECO:0000256" key="4">
    <source>
        <dbReference type="ARBA" id="ARBA00022723"/>
    </source>
</evidence>
<dbReference type="Pfam" id="PF12323">
    <property type="entry name" value="HTH_OrfB_IS605"/>
    <property type="match status" value="1"/>
</dbReference>
<keyword evidence="5" id="KW-0862">Zinc</keyword>
<accession>A0A942Z9X6</accession>
<dbReference type="GO" id="GO:0046872">
    <property type="term" value="F:metal ion binding"/>
    <property type="evidence" value="ECO:0007669"/>
    <property type="project" value="UniProtKB-KW"/>
</dbReference>
<evidence type="ECO:0000256" key="6">
    <source>
        <dbReference type="ARBA" id="ARBA00023125"/>
    </source>
</evidence>
<organism evidence="11 12">
    <name type="scientific">Anaeromonas frigoriresistens</name>
    <dbReference type="NCBI Taxonomy" id="2683708"/>
    <lineage>
        <taxon>Bacteria</taxon>
        <taxon>Bacillati</taxon>
        <taxon>Bacillota</taxon>
        <taxon>Tissierellia</taxon>
        <taxon>Tissierellales</taxon>
        <taxon>Thermohalobacteraceae</taxon>
        <taxon>Anaeromonas</taxon>
    </lineage>
</organism>
<dbReference type="Proteomes" id="UP000724672">
    <property type="component" value="Unassembled WGS sequence"/>
</dbReference>